<proteinExistence type="inferred from homology"/>
<comment type="subunit">
    <text evidence="11">Homotetramer.</text>
</comment>
<dbReference type="GO" id="GO:0005829">
    <property type="term" value="C:cytosol"/>
    <property type="evidence" value="ECO:0007669"/>
    <property type="project" value="TreeGrafter"/>
</dbReference>
<accession>A0A1Y3U6L1</accession>
<evidence type="ECO:0000256" key="2">
    <source>
        <dbReference type="ARBA" id="ARBA00008014"/>
    </source>
</evidence>
<keyword evidence="4 11" id="KW-0028">Amino-acid biosynthesis</keyword>
<feature type="binding site" evidence="11">
    <location>
        <position position="291"/>
    </location>
    <ligand>
        <name>FMN</name>
        <dbReference type="ChEBI" id="CHEBI:58210"/>
    </ligand>
</feature>
<dbReference type="GO" id="GO:0009423">
    <property type="term" value="P:chorismate biosynthetic process"/>
    <property type="evidence" value="ECO:0007669"/>
    <property type="project" value="UniProtKB-UniRule"/>
</dbReference>
<dbReference type="NCBIfam" id="NF003793">
    <property type="entry name" value="PRK05382.1"/>
    <property type="match status" value="1"/>
</dbReference>
<dbReference type="STRING" id="1118060.GCA_000311845_01083"/>
<dbReference type="NCBIfam" id="TIGR00033">
    <property type="entry name" value="aroC"/>
    <property type="match status" value="1"/>
</dbReference>
<sequence length="367" mass="38677">MSSMLGTALRVSIFGESHAPAIGCSIDGMPAGVPLDLDELQNFLDRRSPGRDATATTRREADRARILCGVVDGHTTGAPIAAIIENENTRSQDYDELRRVPRPGHADYPARIRYNGFNDVAGGGHFSGRLTAPLCIAGGVALQALAQRGIRIAAHIANLGPQGIPDTPLNHMELDEDQLSRLSSHGFPCIDEGAAKAMRECILDARNDLDSVGGVIECVAYGVPAGLGDPMFDGIENRIARVAFGIPAVKGVDFGAGFSAAYLRGSQNNDPYRMDHGNVAPQTNNAGGILGGISTGMPIVWQMAVKPTPSIGRKQQSVDLDAGCDADLVVRGRHDPCIVPRAVPVAEAVCALALLDLILESQGHRAL</sequence>
<dbReference type="PANTHER" id="PTHR21085">
    <property type="entry name" value="CHORISMATE SYNTHASE"/>
    <property type="match status" value="1"/>
</dbReference>
<evidence type="ECO:0000313" key="12">
    <source>
        <dbReference type="EMBL" id="OUN44401.1"/>
    </source>
</evidence>
<evidence type="ECO:0000256" key="6">
    <source>
        <dbReference type="ARBA" id="ARBA00022643"/>
    </source>
</evidence>
<dbReference type="eggNOG" id="COG0082">
    <property type="taxonomic scope" value="Bacteria"/>
</dbReference>
<feature type="binding site" evidence="11">
    <location>
        <begin position="306"/>
        <end position="310"/>
    </location>
    <ligand>
        <name>FMN</name>
        <dbReference type="ChEBI" id="CHEBI:58210"/>
    </ligand>
</feature>
<dbReference type="EMBL" id="NFHO01000001">
    <property type="protein sequence ID" value="OUN44401.1"/>
    <property type="molecule type" value="Genomic_DNA"/>
</dbReference>
<dbReference type="HAMAP" id="MF_00300">
    <property type="entry name" value="Chorismate_synth"/>
    <property type="match status" value="1"/>
</dbReference>
<keyword evidence="7 11" id="KW-0274">FAD</keyword>
<evidence type="ECO:0000256" key="9">
    <source>
        <dbReference type="ARBA" id="ARBA00023141"/>
    </source>
</evidence>
<comment type="function">
    <text evidence="11">Catalyzes the anti-1,4-elimination of the C-3 phosphate and the C-6 proR hydrogen from 5-enolpyruvylshikimate-3-phosphate (EPSP) to yield chorismate, which is the branch point compound that serves as the starting substrate for the three terminal pathways of aromatic amino acid biosynthesis. This reaction introduces a second double bond into the aromatic ring system.</text>
</comment>
<feature type="binding site" evidence="11">
    <location>
        <position position="333"/>
    </location>
    <ligand>
        <name>FMN</name>
        <dbReference type="ChEBI" id="CHEBI:58210"/>
    </ligand>
</feature>
<dbReference type="InterPro" id="IPR035904">
    <property type="entry name" value="Chorismate_synth_AroC_sf"/>
</dbReference>
<dbReference type="GO" id="GO:0009073">
    <property type="term" value="P:aromatic amino acid family biosynthetic process"/>
    <property type="evidence" value="ECO:0007669"/>
    <property type="project" value="UniProtKB-KW"/>
</dbReference>
<comment type="similarity">
    <text evidence="2 11">Belongs to the chorismate synthase family.</text>
</comment>
<evidence type="ECO:0000256" key="5">
    <source>
        <dbReference type="ARBA" id="ARBA00022630"/>
    </source>
</evidence>
<keyword evidence="9 11" id="KW-0057">Aromatic amino acid biosynthesis</keyword>
<dbReference type="GO" id="GO:0004107">
    <property type="term" value="F:chorismate synthase activity"/>
    <property type="evidence" value="ECO:0007669"/>
    <property type="project" value="UniProtKB-UniRule"/>
</dbReference>
<feature type="binding site" evidence="11">
    <location>
        <position position="47"/>
    </location>
    <ligand>
        <name>NADP(+)</name>
        <dbReference type="ChEBI" id="CHEBI:58349"/>
    </ligand>
</feature>
<keyword evidence="10 11" id="KW-0456">Lyase</keyword>
<comment type="catalytic activity">
    <reaction evidence="11">
        <text>5-O-(1-carboxyvinyl)-3-phosphoshikimate = chorismate + phosphate</text>
        <dbReference type="Rhea" id="RHEA:21020"/>
        <dbReference type="ChEBI" id="CHEBI:29748"/>
        <dbReference type="ChEBI" id="CHEBI:43474"/>
        <dbReference type="ChEBI" id="CHEBI:57701"/>
        <dbReference type="EC" id="4.2.3.5"/>
    </reaction>
</comment>
<keyword evidence="6 11" id="KW-0288">FMN</keyword>
<dbReference type="PIRSF" id="PIRSF001456">
    <property type="entry name" value="Chorismate_synth"/>
    <property type="match status" value="1"/>
</dbReference>
<evidence type="ECO:0000256" key="7">
    <source>
        <dbReference type="ARBA" id="ARBA00022827"/>
    </source>
</evidence>
<evidence type="ECO:0000313" key="13">
    <source>
        <dbReference type="Proteomes" id="UP000196560"/>
    </source>
</evidence>
<dbReference type="InterPro" id="IPR000453">
    <property type="entry name" value="Chorismate_synth"/>
</dbReference>
<dbReference type="InterPro" id="IPR020541">
    <property type="entry name" value="Chorismate_synthase_CS"/>
</dbReference>
<keyword evidence="8 11" id="KW-0521">NADP</keyword>
<evidence type="ECO:0000256" key="4">
    <source>
        <dbReference type="ARBA" id="ARBA00022605"/>
    </source>
</evidence>
<evidence type="ECO:0000256" key="1">
    <source>
        <dbReference type="ARBA" id="ARBA00005044"/>
    </source>
</evidence>
<keyword evidence="5 11" id="KW-0285">Flavoprotein</keyword>
<keyword evidence="13" id="KW-1185">Reference proteome</keyword>
<reference evidence="13" key="1">
    <citation type="submission" date="2017-04" db="EMBL/GenBank/DDBJ databases">
        <title>Function of individual gut microbiota members based on whole genome sequencing of pure cultures obtained from chicken caecum.</title>
        <authorList>
            <person name="Medvecky M."/>
            <person name="Cejkova D."/>
            <person name="Polansky O."/>
            <person name="Karasova D."/>
            <person name="Kubasova T."/>
            <person name="Cizek A."/>
            <person name="Rychlik I."/>
        </authorList>
    </citation>
    <scope>NUCLEOTIDE SEQUENCE [LARGE SCALE GENOMIC DNA]</scope>
    <source>
        <strain evidence="13">An70</strain>
    </source>
</reference>
<feature type="binding site" evidence="11">
    <location>
        <begin position="125"/>
        <end position="127"/>
    </location>
    <ligand>
        <name>FMN</name>
        <dbReference type="ChEBI" id="CHEBI:58210"/>
    </ligand>
</feature>
<dbReference type="EC" id="4.2.3.5" evidence="3 11"/>
<comment type="caution">
    <text evidence="11">Lacks conserved residue(s) required for the propagation of feature annotation.</text>
</comment>
<dbReference type="AlphaFoldDB" id="A0A1Y3U6L1"/>
<dbReference type="Pfam" id="PF01264">
    <property type="entry name" value="Chorismate_synt"/>
    <property type="match status" value="1"/>
</dbReference>
<dbReference type="Gene3D" id="3.60.150.10">
    <property type="entry name" value="Chorismate synthase AroC"/>
    <property type="match status" value="1"/>
</dbReference>
<evidence type="ECO:0000256" key="10">
    <source>
        <dbReference type="ARBA" id="ARBA00023239"/>
    </source>
</evidence>
<evidence type="ECO:0000256" key="11">
    <source>
        <dbReference type="HAMAP-Rule" id="MF_00300"/>
    </source>
</evidence>
<dbReference type="CDD" id="cd07304">
    <property type="entry name" value="Chorismate_synthase"/>
    <property type="match status" value="1"/>
</dbReference>
<name>A0A1Y3U6L1_9ACTN</name>
<dbReference type="PROSITE" id="PS00789">
    <property type="entry name" value="CHORISMATE_SYNTHASE_3"/>
    <property type="match status" value="1"/>
</dbReference>
<comment type="cofactor">
    <cofactor evidence="11">
        <name>FMNH2</name>
        <dbReference type="ChEBI" id="CHEBI:57618"/>
    </cofactor>
    <text evidence="11">Reduced FMN (FMNH(2)).</text>
</comment>
<organism evidence="12 13">
    <name type="scientific">Enorma massiliensis</name>
    <dbReference type="NCBI Taxonomy" id="1472761"/>
    <lineage>
        <taxon>Bacteria</taxon>
        <taxon>Bacillati</taxon>
        <taxon>Actinomycetota</taxon>
        <taxon>Coriobacteriia</taxon>
        <taxon>Coriobacteriales</taxon>
        <taxon>Coriobacteriaceae</taxon>
        <taxon>Enorma</taxon>
    </lineage>
</organism>
<dbReference type="GO" id="GO:0008652">
    <property type="term" value="P:amino acid biosynthetic process"/>
    <property type="evidence" value="ECO:0007669"/>
    <property type="project" value="UniProtKB-KW"/>
</dbReference>
<dbReference type="Proteomes" id="UP000196560">
    <property type="component" value="Unassembled WGS sequence"/>
</dbReference>
<gene>
    <name evidence="11" type="primary">aroC</name>
    <name evidence="12" type="ORF">B5G21_00110</name>
</gene>
<comment type="pathway">
    <text evidence="1 11">Metabolic intermediate biosynthesis; chorismate biosynthesis; chorismate from D-erythrose 4-phosphate and phosphoenolpyruvate: step 7/7.</text>
</comment>
<evidence type="ECO:0000256" key="8">
    <source>
        <dbReference type="ARBA" id="ARBA00022857"/>
    </source>
</evidence>
<dbReference type="SUPFAM" id="SSF103263">
    <property type="entry name" value="Chorismate synthase, AroC"/>
    <property type="match status" value="1"/>
</dbReference>
<dbReference type="GO" id="GO:0010181">
    <property type="term" value="F:FMN binding"/>
    <property type="evidence" value="ECO:0007669"/>
    <property type="project" value="TreeGrafter"/>
</dbReference>
<evidence type="ECO:0000256" key="3">
    <source>
        <dbReference type="ARBA" id="ARBA00013036"/>
    </source>
</evidence>
<dbReference type="PANTHER" id="PTHR21085:SF0">
    <property type="entry name" value="CHORISMATE SYNTHASE"/>
    <property type="match status" value="1"/>
</dbReference>
<comment type="caution">
    <text evidence="12">The sequence shown here is derived from an EMBL/GenBank/DDBJ whole genome shotgun (WGS) entry which is preliminary data.</text>
</comment>
<dbReference type="RefSeq" id="WP_087185561.1">
    <property type="nucleotide sequence ID" value="NZ_NFHO01000001.1"/>
</dbReference>
<protein>
    <recommendedName>
        <fullName evidence="3 11">Chorismate synthase</fullName>
        <shortName evidence="11">CS</shortName>
        <ecNumber evidence="3 11">4.2.3.5</ecNumber>
    </recommendedName>
    <alternativeName>
        <fullName evidence="11">5-enolpyruvylshikimate-3-phosphate phospholyase</fullName>
    </alternativeName>
</protein>
<dbReference type="UniPathway" id="UPA00053">
    <property type="reaction ID" value="UER00090"/>
</dbReference>